<feature type="compositionally biased region" description="Basic and acidic residues" evidence="7">
    <location>
        <begin position="302"/>
        <end position="322"/>
    </location>
</feature>
<keyword evidence="5" id="KW-0449">Lipoprotein</keyword>
<proteinExistence type="predicted"/>
<organism evidence="9 10">
    <name type="scientific">Echinops telfairi</name>
    <name type="common">Lesser hedgehog tenrec</name>
    <dbReference type="NCBI Taxonomy" id="9371"/>
    <lineage>
        <taxon>Eukaryota</taxon>
        <taxon>Metazoa</taxon>
        <taxon>Chordata</taxon>
        <taxon>Craniata</taxon>
        <taxon>Vertebrata</taxon>
        <taxon>Euteleostomi</taxon>
        <taxon>Mammalia</taxon>
        <taxon>Eutheria</taxon>
        <taxon>Afrotheria</taxon>
        <taxon>Tenrecidae</taxon>
        <taxon>Tenrecinae</taxon>
        <taxon>Echinops</taxon>
    </lineage>
</organism>
<dbReference type="InterPro" id="IPR001573">
    <property type="entry name" value="AKAP_WSK"/>
</dbReference>
<evidence type="ECO:0000256" key="7">
    <source>
        <dbReference type="SAM" id="MobiDB-lite"/>
    </source>
</evidence>
<dbReference type="RefSeq" id="XP_004699058.1">
    <property type="nucleotide sequence ID" value="XM_004699001.2"/>
</dbReference>
<dbReference type="PROSITE" id="PS51893">
    <property type="entry name" value="AKAP_CAM_BD"/>
    <property type="match status" value="1"/>
</dbReference>
<keyword evidence="9" id="KW-1185">Reference proteome</keyword>
<evidence type="ECO:0000256" key="4">
    <source>
        <dbReference type="ARBA" id="ARBA00023136"/>
    </source>
</evidence>
<feature type="compositionally biased region" description="Basic and acidic residues" evidence="7">
    <location>
        <begin position="167"/>
        <end position="186"/>
    </location>
</feature>
<feature type="short sequence motif" description="AKAP CaM-binding" evidence="6">
    <location>
        <begin position="63"/>
        <end position="83"/>
    </location>
</feature>
<evidence type="ECO:0000259" key="8">
    <source>
        <dbReference type="PROSITE" id="PS51893"/>
    </source>
</evidence>
<dbReference type="Proteomes" id="UP000694863">
    <property type="component" value="Unplaced"/>
</dbReference>
<feature type="compositionally biased region" description="Low complexity" evidence="7">
    <location>
        <begin position="46"/>
        <end position="56"/>
    </location>
</feature>
<evidence type="ECO:0000256" key="6">
    <source>
        <dbReference type="PROSITE-ProRule" id="PRU01241"/>
    </source>
</evidence>
<evidence type="ECO:0000256" key="5">
    <source>
        <dbReference type="ARBA" id="ARBA00023288"/>
    </source>
</evidence>
<gene>
    <name evidence="10" type="primary">AKAP5</name>
</gene>
<feature type="compositionally biased region" description="Pro residues" evidence="7">
    <location>
        <begin position="248"/>
        <end position="258"/>
    </location>
</feature>
<keyword evidence="3 6" id="KW-0112">Calmodulin-binding</keyword>
<protein>
    <submittedName>
        <fullName evidence="10">A-kinase anchor protein 5</fullName>
    </submittedName>
</protein>
<accession>A0ABM0IFS4</accession>
<keyword evidence="2" id="KW-0597">Phosphoprotein</keyword>
<feature type="domain" description="A kinase-anchoring proteins AKAP-5 and AKAP-12 calmodulin (CaM)-binding" evidence="8">
    <location>
        <begin position="63"/>
        <end position="83"/>
    </location>
</feature>
<evidence type="ECO:0000313" key="10">
    <source>
        <dbReference type="RefSeq" id="XP_004699058.1"/>
    </source>
</evidence>
<dbReference type="PANTHER" id="PTHR15182">
    <property type="entry name" value="A-KINASE ANCHOR PROTEIN 5-RELATED"/>
    <property type="match status" value="1"/>
</dbReference>
<dbReference type="InterPro" id="IPR042375">
    <property type="entry name" value="AKAP5"/>
</dbReference>
<keyword evidence="4" id="KW-0472">Membrane</keyword>
<comment type="subcellular location">
    <subcellularLocation>
        <location evidence="1">Membrane</location>
        <topology evidence="1">Lipid-anchor</topology>
    </subcellularLocation>
</comment>
<dbReference type="GeneID" id="101662202"/>
<dbReference type="PANTHER" id="PTHR15182:SF0">
    <property type="entry name" value="A-KINASE ANCHOR PROTEIN 5"/>
    <property type="match status" value="1"/>
</dbReference>
<evidence type="ECO:0000313" key="9">
    <source>
        <dbReference type="Proteomes" id="UP000694863"/>
    </source>
</evidence>
<evidence type="ECO:0000256" key="2">
    <source>
        <dbReference type="ARBA" id="ARBA00022553"/>
    </source>
</evidence>
<reference evidence="10" key="1">
    <citation type="submission" date="2025-08" db="UniProtKB">
        <authorList>
            <consortium name="RefSeq"/>
        </authorList>
    </citation>
    <scope>IDENTIFICATION</scope>
</reference>
<evidence type="ECO:0000256" key="1">
    <source>
        <dbReference type="ARBA" id="ARBA00004635"/>
    </source>
</evidence>
<name>A0ABM0IFS4_ECHTE</name>
<feature type="region of interest" description="Disordered" evidence="7">
    <location>
        <begin position="1"/>
        <end position="323"/>
    </location>
</feature>
<sequence>METTISEIQVEQREEKPSAEASAQDGRPEDRAAVLCFKRRKKTAKGPKGPAPSGASDQRQPLRGAWASFQRLVAPRKRAAPSKPPKPVKATSQSGTKAEAAGPSKKKATSRLKIPCIKFSSGQRRSPSEAAGEDAAGSLGGQPEAEHLPPSAQAPWTAGTPGPRPTPEPREGVPPKDGDEPAEARVGHAGAASGKKMVSVELGLESEHPTIPPETPHLESDPEASQETPGGGPEPASPKEASDTQRPLPGPAEPPPAAASPEQPAGAGARAGGAPREGPGRGAVAAEEGEPEGAPASTGGPAREENEVEQEQRRSEESKRMEPIAIIITDTEISEFDVTKSKNVPKQFLISIEREPVGVFANDGGYEGRTSEQYEALLVETAASLVDNAIQLSIEQLVNEMVSDDSKINNLLQ</sequence>
<feature type="compositionally biased region" description="Low complexity" evidence="7">
    <location>
        <begin position="259"/>
        <end position="301"/>
    </location>
</feature>
<evidence type="ECO:0000256" key="3">
    <source>
        <dbReference type="ARBA" id="ARBA00022860"/>
    </source>
</evidence>